<feature type="binding site" evidence="11">
    <location>
        <position position="215"/>
    </location>
    <ligand>
        <name>FMN</name>
        <dbReference type="ChEBI" id="CHEBI:58210"/>
    </ligand>
</feature>
<keyword evidence="11" id="KW-1003">Cell membrane</keyword>
<dbReference type="UniPathway" id="UPA00070">
    <property type="reaction ID" value="UER00946"/>
</dbReference>
<feature type="binding site" evidence="11">
    <location>
        <begin position="109"/>
        <end position="113"/>
    </location>
    <ligand>
        <name>substrate</name>
    </ligand>
</feature>
<dbReference type="Pfam" id="PF01180">
    <property type="entry name" value="DHO_dh"/>
    <property type="match status" value="1"/>
</dbReference>
<sequence>MYKALRPWLFRLPPEIAHEAALRALRAYGAVRPAPATATGGPLAVQALGLPFTNPLGLAAGFDKNGRALRGLAALGFGFLEVGTVTPRAQPGNPRPRLFRLAEQRALINRLGFNNAGMESLAARLRAERPALPIGVNIGKNRDTPLDRAVDDYRLGFAALAPYADYLTVNLSSPNTPGLRALQEPEAARLLLGALHEDQAALRRRSGRYVPIAVKIAPDFTQETLAALLAVLAEGLCDAVIATNTTVSRPTLGHGPAAREPGGLSGAPLTTLSREIISRVFKALPDIPIIGVGGINNAEDAWQHLLAGASLLQLYTGLIYEGPGLVPAILAGLVERVHAGGQDNLGEALSAARRNLSSGSRPNTVKF</sequence>
<dbReference type="EMBL" id="PSYR01000002">
    <property type="protein sequence ID" value="RCN56030.1"/>
    <property type="molecule type" value="Genomic_DNA"/>
</dbReference>
<keyword evidence="9 11" id="KW-0472">Membrane</keyword>
<dbReference type="HAMAP" id="MF_00225">
    <property type="entry name" value="DHO_dh_type2"/>
    <property type="match status" value="1"/>
</dbReference>
<dbReference type="CDD" id="cd04738">
    <property type="entry name" value="DHOD_2_like"/>
    <property type="match status" value="1"/>
</dbReference>
<reference evidence="12 13" key="1">
    <citation type="submission" date="2018-02" db="EMBL/GenBank/DDBJ databases">
        <title>Insights into the biology of acidophilic members of the Acidiferrobacteraceae family derived from comparative genomic analyses.</title>
        <authorList>
            <person name="Issotta F."/>
            <person name="Thyssen C."/>
            <person name="Mena C."/>
            <person name="Moya A."/>
            <person name="Bellenberg S."/>
            <person name="Sproer C."/>
            <person name="Covarrubias P.C."/>
            <person name="Sand W."/>
            <person name="Quatrini R."/>
            <person name="Vera M."/>
        </authorList>
    </citation>
    <scope>NUCLEOTIDE SEQUENCE [LARGE SCALE GENOMIC DNA]</scope>
    <source>
        <strain evidence="13">m-1</strain>
    </source>
</reference>
<feature type="binding site" evidence="11">
    <location>
        <position position="64"/>
    </location>
    <ligand>
        <name>substrate</name>
    </ligand>
</feature>
<keyword evidence="8 11" id="KW-0560">Oxidoreductase</keyword>
<dbReference type="InterPro" id="IPR001295">
    <property type="entry name" value="Dihydroorotate_DH_CS"/>
</dbReference>
<comment type="catalytic activity">
    <reaction evidence="10 11">
        <text>(S)-dihydroorotate + a quinone = orotate + a quinol</text>
        <dbReference type="Rhea" id="RHEA:30187"/>
        <dbReference type="ChEBI" id="CHEBI:24646"/>
        <dbReference type="ChEBI" id="CHEBI:30839"/>
        <dbReference type="ChEBI" id="CHEBI:30864"/>
        <dbReference type="ChEBI" id="CHEBI:132124"/>
        <dbReference type="EC" id="1.3.5.2"/>
    </reaction>
</comment>
<evidence type="ECO:0000313" key="13">
    <source>
        <dbReference type="Proteomes" id="UP000253250"/>
    </source>
</evidence>
<feature type="binding site" evidence="11">
    <location>
        <position position="84"/>
    </location>
    <ligand>
        <name>FMN</name>
        <dbReference type="ChEBI" id="CHEBI:58210"/>
    </ligand>
</feature>
<dbReference type="NCBIfam" id="TIGR01036">
    <property type="entry name" value="pyrD_sub2"/>
    <property type="match status" value="1"/>
</dbReference>
<evidence type="ECO:0000256" key="8">
    <source>
        <dbReference type="ARBA" id="ARBA00023002"/>
    </source>
</evidence>
<evidence type="ECO:0000256" key="9">
    <source>
        <dbReference type="ARBA" id="ARBA00023136"/>
    </source>
</evidence>
<dbReference type="STRING" id="163359.A9R16_10600"/>
<gene>
    <name evidence="11" type="primary">pyrD</name>
    <name evidence="12" type="ORF">C4900_09095</name>
</gene>
<dbReference type="PROSITE" id="PS00912">
    <property type="entry name" value="DHODEHASE_2"/>
    <property type="match status" value="1"/>
</dbReference>
<comment type="subunit">
    <text evidence="11">Monomer.</text>
</comment>
<dbReference type="EC" id="1.3.5.2" evidence="11"/>
<evidence type="ECO:0000256" key="11">
    <source>
        <dbReference type="HAMAP-Rule" id="MF_00225"/>
    </source>
</evidence>
<feature type="binding site" evidence="11">
    <location>
        <position position="170"/>
    </location>
    <ligand>
        <name>substrate</name>
    </ligand>
</feature>
<dbReference type="Proteomes" id="UP000253250">
    <property type="component" value="Unassembled WGS sequence"/>
</dbReference>
<keyword evidence="7 11" id="KW-0665">Pyrimidine biosynthesis</keyword>
<organism evidence="12 13">
    <name type="scientific">Acidiferrobacter thiooxydans</name>
    <dbReference type="NCBI Taxonomy" id="163359"/>
    <lineage>
        <taxon>Bacteria</taxon>
        <taxon>Pseudomonadati</taxon>
        <taxon>Pseudomonadota</taxon>
        <taxon>Gammaproteobacteria</taxon>
        <taxon>Acidiferrobacterales</taxon>
        <taxon>Acidiferrobacteraceae</taxon>
        <taxon>Acidiferrobacter</taxon>
    </lineage>
</organism>
<evidence type="ECO:0000256" key="2">
    <source>
        <dbReference type="ARBA" id="ARBA00004370"/>
    </source>
</evidence>
<evidence type="ECO:0000256" key="7">
    <source>
        <dbReference type="ARBA" id="ARBA00022975"/>
    </source>
</evidence>
<feature type="binding site" evidence="11">
    <location>
        <position position="266"/>
    </location>
    <ligand>
        <name>FMN</name>
        <dbReference type="ChEBI" id="CHEBI:58210"/>
    </ligand>
</feature>
<feature type="binding site" evidence="11">
    <location>
        <position position="243"/>
    </location>
    <ligand>
        <name>FMN</name>
        <dbReference type="ChEBI" id="CHEBI:58210"/>
    </ligand>
</feature>
<keyword evidence="13" id="KW-1185">Reference proteome</keyword>
<dbReference type="RefSeq" id="WP_065969892.1">
    <property type="nucleotide sequence ID" value="NZ_CP080624.1"/>
</dbReference>
<feature type="binding site" evidence="11">
    <location>
        <position position="137"/>
    </location>
    <ligand>
        <name>FMN</name>
        <dbReference type="ChEBI" id="CHEBI:58210"/>
    </ligand>
</feature>
<comment type="similarity">
    <text evidence="4 11">Belongs to the dihydroorotate dehydrogenase family. Type 2 subfamily.</text>
</comment>
<evidence type="ECO:0000313" key="12">
    <source>
        <dbReference type="EMBL" id="RCN56030.1"/>
    </source>
</evidence>
<dbReference type="GO" id="GO:0006207">
    <property type="term" value="P:'de novo' pyrimidine nucleobase biosynthetic process"/>
    <property type="evidence" value="ECO:0007669"/>
    <property type="project" value="UniProtKB-UniRule"/>
</dbReference>
<comment type="function">
    <text evidence="1 11">Catalyzes the conversion of dihydroorotate to orotate with quinone as electron acceptor.</text>
</comment>
<dbReference type="GO" id="GO:0005886">
    <property type="term" value="C:plasma membrane"/>
    <property type="evidence" value="ECO:0007669"/>
    <property type="project" value="UniProtKB-SubCell"/>
</dbReference>
<evidence type="ECO:0000256" key="4">
    <source>
        <dbReference type="ARBA" id="ARBA00005359"/>
    </source>
</evidence>
<dbReference type="InterPro" id="IPR005719">
    <property type="entry name" value="Dihydroorotate_DH_2"/>
</dbReference>
<dbReference type="NCBIfam" id="NF003645">
    <property type="entry name" value="PRK05286.1-2"/>
    <property type="match status" value="1"/>
</dbReference>
<evidence type="ECO:0000256" key="1">
    <source>
        <dbReference type="ARBA" id="ARBA00003125"/>
    </source>
</evidence>
<dbReference type="GO" id="GO:0005737">
    <property type="term" value="C:cytoplasm"/>
    <property type="evidence" value="ECO:0007669"/>
    <property type="project" value="InterPro"/>
</dbReference>
<feature type="binding site" evidence="11">
    <location>
        <begin position="60"/>
        <end position="64"/>
    </location>
    <ligand>
        <name>FMN</name>
        <dbReference type="ChEBI" id="CHEBI:58210"/>
    </ligand>
</feature>
<evidence type="ECO:0000256" key="10">
    <source>
        <dbReference type="ARBA" id="ARBA00048639"/>
    </source>
</evidence>
<dbReference type="NCBIfam" id="NF003652">
    <property type="entry name" value="PRK05286.2-5"/>
    <property type="match status" value="1"/>
</dbReference>
<dbReference type="InterPro" id="IPR050074">
    <property type="entry name" value="DHO_dehydrogenase"/>
</dbReference>
<comment type="caution">
    <text evidence="12">The sequence shown here is derived from an EMBL/GenBank/DDBJ whole genome shotgun (WGS) entry which is preliminary data.</text>
</comment>
<protein>
    <recommendedName>
        <fullName evidence="11">Dihydroorotate dehydrogenase (quinone)</fullName>
        <ecNumber evidence="11">1.3.5.2</ecNumber>
    </recommendedName>
    <alternativeName>
        <fullName evidence="11">DHOdehase</fullName>
        <shortName evidence="11">DHOD</shortName>
        <shortName evidence="11">DHODase</shortName>
    </alternativeName>
    <alternativeName>
        <fullName evidence="11">Dihydroorotate oxidase</fullName>
    </alternativeName>
</protein>
<dbReference type="GO" id="GO:0106430">
    <property type="term" value="F:dihydroorotate dehydrogenase (quinone) activity"/>
    <property type="evidence" value="ECO:0007669"/>
    <property type="project" value="UniProtKB-EC"/>
</dbReference>
<dbReference type="OrthoDB" id="9802377at2"/>
<dbReference type="SUPFAM" id="SSF51395">
    <property type="entry name" value="FMN-linked oxidoreductases"/>
    <property type="match status" value="1"/>
</dbReference>
<keyword evidence="5 11" id="KW-0285">Flavoprotein</keyword>
<evidence type="ECO:0000256" key="5">
    <source>
        <dbReference type="ARBA" id="ARBA00022630"/>
    </source>
</evidence>
<proteinExistence type="inferred from homology"/>
<accession>A0A1C2G294</accession>
<feature type="binding site" evidence="11">
    <location>
        <position position="175"/>
    </location>
    <ligand>
        <name>substrate</name>
    </ligand>
</feature>
<comment type="pathway">
    <text evidence="3 11">Pyrimidine metabolism; UMP biosynthesis via de novo pathway; orotate from (S)-dihydroorotate (quinone route): step 1/1.</text>
</comment>
<dbReference type="InterPro" id="IPR005720">
    <property type="entry name" value="Dihydroorotate_DH_cat"/>
</dbReference>
<dbReference type="Gene3D" id="3.20.20.70">
    <property type="entry name" value="Aldolase class I"/>
    <property type="match status" value="1"/>
</dbReference>
<feature type="active site" description="Nucleophile" evidence="11">
    <location>
        <position position="173"/>
    </location>
</feature>
<name>A0A1C2G294_9GAMM</name>
<dbReference type="PANTHER" id="PTHR48109">
    <property type="entry name" value="DIHYDROOROTATE DEHYDROGENASE (QUINONE), MITOCHONDRIAL-RELATED"/>
    <property type="match status" value="1"/>
</dbReference>
<dbReference type="AlphaFoldDB" id="A0A1C2G294"/>
<feature type="binding site" evidence="11">
    <location>
        <position position="294"/>
    </location>
    <ligand>
        <name>FMN</name>
        <dbReference type="ChEBI" id="CHEBI:58210"/>
    </ligand>
</feature>
<dbReference type="InterPro" id="IPR013785">
    <property type="entry name" value="Aldolase_TIM"/>
</dbReference>
<evidence type="ECO:0000256" key="6">
    <source>
        <dbReference type="ARBA" id="ARBA00022643"/>
    </source>
</evidence>
<comment type="subcellular location">
    <subcellularLocation>
        <location evidence="11">Cell membrane</location>
        <topology evidence="11">Peripheral membrane protein</topology>
    </subcellularLocation>
    <subcellularLocation>
        <location evidence="2">Membrane</location>
    </subcellularLocation>
</comment>
<feature type="binding site" evidence="11">
    <location>
        <begin position="315"/>
        <end position="316"/>
    </location>
    <ligand>
        <name>FMN</name>
        <dbReference type="ChEBI" id="CHEBI:58210"/>
    </ligand>
</feature>
<feature type="binding site" evidence="11">
    <location>
        <begin position="244"/>
        <end position="245"/>
    </location>
    <ligand>
        <name>substrate</name>
    </ligand>
</feature>
<evidence type="ECO:0000256" key="3">
    <source>
        <dbReference type="ARBA" id="ARBA00005161"/>
    </source>
</evidence>
<dbReference type="PANTHER" id="PTHR48109:SF4">
    <property type="entry name" value="DIHYDROOROTATE DEHYDROGENASE (QUINONE), MITOCHONDRIAL"/>
    <property type="match status" value="1"/>
</dbReference>
<keyword evidence="6 11" id="KW-0288">FMN</keyword>
<feature type="binding site" evidence="11">
    <location>
        <position position="170"/>
    </location>
    <ligand>
        <name>FMN</name>
        <dbReference type="ChEBI" id="CHEBI:58210"/>
    </ligand>
</feature>
<comment type="cofactor">
    <cofactor evidence="11">
        <name>FMN</name>
        <dbReference type="ChEBI" id="CHEBI:58210"/>
    </cofactor>
    <text evidence="11">Binds 1 FMN per subunit.</text>
</comment>
<dbReference type="PROSITE" id="PS00911">
    <property type="entry name" value="DHODEHASE_1"/>
    <property type="match status" value="1"/>
</dbReference>
<dbReference type="GO" id="GO:0044205">
    <property type="term" value="P:'de novo' UMP biosynthetic process"/>
    <property type="evidence" value="ECO:0007669"/>
    <property type="project" value="UniProtKB-UniRule"/>
</dbReference>